<feature type="region of interest" description="Disordered" evidence="1">
    <location>
        <begin position="211"/>
        <end position="237"/>
    </location>
</feature>
<feature type="compositionally biased region" description="Basic residues" evidence="1">
    <location>
        <begin position="222"/>
        <end position="237"/>
    </location>
</feature>
<dbReference type="EMBL" id="LR796233">
    <property type="protein sequence ID" value="CAB4128806.1"/>
    <property type="molecule type" value="Genomic_DNA"/>
</dbReference>
<feature type="region of interest" description="Disordered" evidence="1">
    <location>
        <begin position="134"/>
        <end position="155"/>
    </location>
</feature>
<proteinExistence type="predicted"/>
<evidence type="ECO:0000313" key="2">
    <source>
        <dbReference type="EMBL" id="CAB4128806.1"/>
    </source>
</evidence>
<organism evidence="2">
    <name type="scientific">uncultured Caudovirales phage</name>
    <dbReference type="NCBI Taxonomy" id="2100421"/>
    <lineage>
        <taxon>Viruses</taxon>
        <taxon>Duplodnaviria</taxon>
        <taxon>Heunggongvirae</taxon>
        <taxon>Uroviricota</taxon>
        <taxon>Caudoviricetes</taxon>
        <taxon>Peduoviridae</taxon>
        <taxon>Maltschvirus</taxon>
        <taxon>Maltschvirus maltsch</taxon>
    </lineage>
</organism>
<gene>
    <name evidence="2" type="ORF">UFOVP112_80</name>
</gene>
<accession>A0A6J5L6D5</accession>
<protein>
    <submittedName>
        <fullName evidence="2">Uncharacterized protein</fullName>
    </submittedName>
</protein>
<sequence length="237" mass="26175">MIKHVGKHNNKKIVLLWRRVPNENHMALVAYSDTLPRMIHDEVMKALESAIGQAAKDFSDVLFRTVMADGRNALEVLHKEGMIKKVPTSQVLITPTAKSSVRLDELNDILDEMEQGEEAIKRLQDIDNNAGMQTKKRKTEGREVGMPPNNTSASRTNIDVEATDSAAAYLKGAITNGVLSDADLAAQRLEQAMSMQKQAEQLLAEAKRLTQEATSLTPAKNVRTKTKKTATTKKQTA</sequence>
<name>A0A6J5L6D5_9CAUD</name>
<reference evidence="2" key="1">
    <citation type="submission" date="2020-04" db="EMBL/GenBank/DDBJ databases">
        <authorList>
            <person name="Chiriac C."/>
            <person name="Salcher M."/>
            <person name="Ghai R."/>
            <person name="Kavagutti S V."/>
        </authorList>
    </citation>
    <scope>NUCLEOTIDE SEQUENCE</scope>
</reference>
<evidence type="ECO:0000256" key="1">
    <source>
        <dbReference type="SAM" id="MobiDB-lite"/>
    </source>
</evidence>